<reference evidence="3 4" key="1">
    <citation type="submission" date="2016-10" db="EMBL/GenBank/DDBJ databases">
        <authorList>
            <person name="de Groot N.N."/>
        </authorList>
    </citation>
    <scope>NUCLEOTIDE SEQUENCE [LARGE SCALE GENOMIC DNA]</scope>
    <source>
        <strain evidence="3 4">Calf135</strain>
    </source>
</reference>
<evidence type="ECO:0000256" key="1">
    <source>
        <dbReference type="ARBA" id="ARBA00008984"/>
    </source>
</evidence>
<evidence type="ECO:0000259" key="2">
    <source>
        <dbReference type="PROSITE" id="PS01148"/>
    </source>
</evidence>
<organism evidence="3 4">
    <name type="scientific">Peptostreptococcus russellii</name>
    <dbReference type="NCBI Taxonomy" id="215200"/>
    <lineage>
        <taxon>Bacteria</taxon>
        <taxon>Bacillati</taxon>
        <taxon>Bacillota</taxon>
        <taxon>Clostridia</taxon>
        <taxon>Peptostreptococcales</taxon>
        <taxon>Peptostreptococcaceae</taxon>
        <taxon>Peptostreptococcus</taxon>
    </lineage>
</organism>
<dbReference type="OrthoDB" id="9801500at2"/>
<dbReference type="InterPro" id="IPR001455">
    <property type="entry name" value="TusA-like"/>
</dbReference>
<protein>
    <submittedName>
        <fullName evidence="3">Selenium metabolism protein YedF</fullName>
    </submittedName>
</protein>
<evidence type="ECO:0000313" key="4">
    <source>
        <dbReference type="Proteomes" id="UP000199512"/>
    </source>
</evidence>
<dbReference type="SUPFAM" id="SSF75169">
    <property type="entry name" value="DsrEFH-like"/>
    <property type="match status" value="1"/>
</dbReference>
<dbReference type="RefSeq" id="WP_091976248.1">
    <property type="nucleotide sequence ID" value="NZ_CAUWDX010000006.1"/>
</dbReference>
<dbReference type="Pfam" id="PF01206">
    <property type="entry name" value="TusA"/>
    <property type="match status" value="1"/>
</dbReference>
<feature type="domain" description="UPF0033" evidence="2">
    <location>
        <begin position="5"/>
        <end position="29"/>
    </location>
</feature>
<dbReference type="Pfam" id="PF02635">
    <property type="entry name" value="DsrE"/>
    <property type="match status" value="1"/>
</dbReference>
<dbReference type="EMBL" id="FODF01000046">
    <property type="protein sequence ID" value="SEN96554.1"/>
    <property type="molecule type" value="Genomic_DNA"/>
</dbReference>
<dbReference type="PANTHER" id="PTHR33279:SF6">
    <property type="entry name" value="SULFUR CARRIER PROTEIN YEDF-RELATED"/>
    <property type="match status" value="1"/>
</dbReference>
<proteinExistence type="inferred from homology"/>
<dbReference type="InterPro" id="IPR036868">
    <property type="entry name" value="TusA-like_sf"/>
</dbReference>
<accession>A0A1H8KUI2</accession>
<dbReference type="PANTHER" id="PTHR33279">
    <property type="entry name" value="SULFUR CARRIER PROTEIN YEDF-RELATED"/>
    <property type="match status" value="1"/>
</dbReference>
<gene>
    <name evidence="3" type="ORF">SAMN05216454_1463</name>
</gene>
<dbReference type="InterPro" id="IPR019870">
    <property type="entry name" value="Se_metab_YedF"/>
</dbReference>
<dbReference type="Gene3D" id="3.30.110.40">
    <property type="entry name" value="TusA-like domain"/>
    <property type="match status" value="1"/>
</dbReference>
<keyword evidence="4" id="KW-1185">Reference proteome</keyword>
<dbReference type="Proteomes" id="UP000199512">
    <property type="component" value="Unassembled WGS sequence"/>
</dbReference>
<name>A0A1H8KUI2_9FIRM</name>
<dbReference type="InterPro" id="IPR003787">
    <property type="entry name" value="Sulphur_relay_DsrE/F-like"/>
</dbReference>
<dbReference type="AlphaFoldDB" id="A0A1H8KUI2"/>
<evidence type="ECO:0000313" key="3">
    <source>
        <dbReference type="EMBL" id="SEN96554.1"/>
    </source>
</evidence>
<sequence>MSTKVDAKGLACPMPVIKTKKALEEITEGVIEVVVSDEAPKINVLKFAKSVNCEAEVIKDEADEKIIRIVKGEGTSIDAEAENFTCEIPSGSNEVVAIMSNRMGSGNDELGAVLIKGFIFALTEATPLPKSVLFVNGGVELTTINEATVENIKRLEDAGVEILSCGTCLDYYNLKDELKVGSITNMYTIVETMKSASKLITIG</sequence>
<comment type="similarity">
    <text evidence="1">Belongs to the sulfur carrier protein TusA family.</text>
</comment>
<dbReference type="STRING" id="215200.SAMN05216454_1463"/>
<dbReference type="NCBIfam" id="TIGR03527">
    <property type="entry name" value="selenium_YedF"/>
    <property type="match status" value="1"/>
</dbReference>
<dbReference type="PROSITE" id="PS01148">
    <property type="entry name" value="UPF0033"/>
    <property type="match status" value="1"/>
</dbReference>
<dbReference type="SUPFAM" id="SSF64307">
    <property type="entry name" value="SirA-like"/>
    <property type="match status" value="1"/>
</dbReference>
<dbReference type="InterPro" id="IPR027396">
    <property type="entry name" value="DsrEFH-like"/>
</dbReference>